<evidence type="ECO:0000256" key="2">
    <source>
        <dbReference type="ARBA" id="ARBA00022723"/>
    </source>
</evidence>
<comment type="caution">
    <text evidence="9">The sequence shown here is derived from an EMBL/GenBank/DDBJ whole genome shotgun (WGS) entry which is preliminary data.</text>
</comment>
<dbReference type="Proteomes" id="UP000557872">
    <property type="component" value="Unassembled WGS sequence"/>
</dbReference>
<dbReference type="AlphaFoldDB" id="A0A851GAG6"/>
<comment type="similarity">
    <text evidence="6">Belongs to the zinc-containing alcohol dehydrogenase family.</text>
</comment>
<name>A0A851GAG6_9BACT</name>
<evidence type="ECO:0000313" key="9">
    <source>
        <dbReference type="EMBL" id="NWK54613.1"/>
    </source>
</evidence>
<feature type="binding site" evidence="6">
    <location>
        <position position="96"/>
    </location>
    <ligand>
        <name>Zn(2+)</name>
        <dbReference type="ChEBI" id="CHEBI:29105"/>
        <label>2</label>
    </ligand>
</feature>
<feature type="binding site" evidence="6">
    <location>
        <position position="63"/>
    </location>
    <ligand>
        <name>Zn(2+)</name>
        <dbReference type="ChEBI" id="CHEBI:29105"/>
        <label>1</label>
        <note>catalytic</note>
    </ligand>
</feature>
<feature type="domain" description="Enoyl reductase (ER)" evidence="8">
    <location>
        <begin position="12"/>
        <end position="338"/>
    </location>
</feature>
<evidence type="ECO:0000259" key="8">
    <source>
        <dbReference type="SMART" id="SM00829"/>
    </source>
</evidence>
<protein>
    <recommendedName>
        <fullName evidence="6 7">L-threonine 3-dehydrogenase</fullName>
        <shortName evidence="6">TDH</shortName>
        <ecNumber evidence="6 7">1.1.1.103</ecNumber>
    </recommendedName>
</protein>
<dbReference type="SMART" id="SM00829">
    <property type="entry name" value="PKS_ER"/>
    <property type="match status" value="1"/>
</dbReference>
<keyword evidence="3 6" id="KW-0862">Zinc</keyword>
<dbReference type="GO" id="GO:0008743">
    <property type="term" value="F:L-threonine 3-dehydrogenase activity"/>
    <property type="evidence" value="ECO:0007669"/>
    <property type="project" value="UniProtKB-UniRule"/>
</dbReference>
<dbReference type="InterPro" id="IPR011032">
    <property type="entry name" value="GroES-like_sf"/>
</dbReference>
<dbReference type="GO" id="GO:0005737">
    <property type="term" value="C:cytoplasm"/>
    <property type="evidence" value="ECO:0007669"/>
    <property type="project" value="UniProtKB-SubCell"/>
</dbReference>
<dbReference type="GO" id="GO:0008270">
    <property type="term" value="F:zinc ion binding"/>
    <property type="evidence" value="ECO:0007669"/>
    <property type="project" value="UniProtKB-UniRule"/>
</dbReference>
<evidence type="ECO:0000313" key="10">
    <source>
        <dbReference type="Proteomes" id="UP000557872"/>
    </source>
</evidence>
<organism evidence="9 10">
    <name type="scientific">Oceaniferula marina</name>
    <dbReference type="NCBI Taxonomy" id="2748318"/>
    <lineage>
        <taxon>Bacteria</taxon>
        <taxon>Pseudomonadati</taxon>
        <taxon>Verrucomicrobiota</taxon>
        <taxon>Verrucomicrobiia</taxon>
        <taxon>Verrucomicrobiales</taxon>
        <taxon>Verrucomicrobiaceae</taxon>
        <taxon>Oceaniferula</taxon>
    </lineage>
</organism>
<feature type="binding site" evidence="6">
    <location>
        <position position="93"/>
    </location>
    <ligand>
        <name>Zn(2+)</name>
        <dbReference type="ChEBI" id="CHEBI:29105"/>
        <label>2</label>
    </ligand>
</feature>
<evidence type="ECO:0000256" key="4">
    <source>
        <dbReference type="ARBA" id="ARBA00023002"/>
    </source>
</evidence>
<gene>
    <name evidence="6 9" type="primary">tdh</name>
    <name evidence="9" type="ORF">HW115_03260</name>
</gene>
<keyword evidence="2 6" id="KW-0479">Metal-binding</keyword>
<comment type="pathway">
    <text evidence="6">Amino-acid degradation; L-threonine degradation via oxydo-reductase pathway; glycine from L-threonine: step 1/2.</text>
</comment>
<dbReference type="UniPathway" id="UPA00046">
    <property type="reaction ID" value="UER00505"/>
</dbReference>
<dbReference type="SUPFAM" id="SSF51735">
    <property type="entry name" value="NAD(P)-binding Rossmann-fold domains"/>
    <property type="match status" value="1"/>
</dbReference>
<dbReference type="PANTHER" id="PTHR43401">
    <property type="entry name" value="L-THREONINE 3-DEHYDROGENASE"/>
    <property type="match status" value="1"/>
</dbReference>
<dbReference type="InterPro" id="IPR002328">
    <property type="entry name" value="ADH_Zn_CS"/>
</dbReference>
<dbReference type="RefSeq" id="WP_178931129.1">
    <property type="nucleotide sequence ID" value="NZ_JACBAZ010000001.1"/>
</dbReference>
<dbReference type="Gene3D" id="3.90.180.10">
    <property type="entry name" value="Medium-chain alcohol dehydrogenases, catalytic domain"/>
    <property type="match status" value="1"/>
</dbReference>
<dbReference type="GO" id="GO:0019518">
    <property type="term" value="P:L-threonine catabolic process to glycine"/>
    <property type="evidence" value="ECO:0007669"/>
    <property type="project" value="UniProtKB-UniPathway"/>
</dbReference>
<evidence type="ECO:0000256" key="7">
    <source>
        <dbReference type="NCBIfam" id="TIGR00692"/>
    </source>
</evidence>
<feature type="binding site" evidence="6">
    <location>
        <position position="99"/>
    </location>
    <ligand>
        <name>Zn(2+)</name>
        <dbReference type="ChEBI" id="CHEBI:29105"/>
        <label>2</label>
    </ligand>
</feature>
<dbReference type="InterPro" id="IPR013149">
    <property type="entry name" value="ADH-like_C"/>
</dbReference>
<keyword evidence="10" id="KW-1185">Reference proteome</keyword>
<feature type="binding site" evidence="6">
    <location>
        <position position="175"/>
    </location>
    <ligand>
        <name>NAD(+)</name>
        <dbReference type="ChEBI" id="CHEBI:57540"/>
    </ligand>
</feature>
<keyword evidence="1 6" id="KW-0963">Cytoplasm</keyword>
<proteinExistence type="inferred from homology"/>
<dbReference type="NCBIfam" id="TIGR00692">
    <property type="entry name" value="tdh"/>
    <property type="match status" value="1"/>
</dbReference>
<feature type="binding site" evidence="6">
    <location>
        <begin position="262"/>
        <end position="264"/>
    </location>
    <ligand>
        <name>NAD(+)</name>
        <dbReference type="ChEBI" id="CHEBI:57540"/>
    </ligand>
</feature>
<dbReference type="InterPro" id="IPR036291">
    <property type="entry name" value="NAD(P)-bd_dom_sf"/>
</dbReference>
<dbReference type="NCBIfam" id="NF003808">
    <property type="entry name" value="PRK05396.1"/>
    <property type="match status" value="1"/>
</dbReference>
<evidence type="ECO:0000256" key="3">
    <source>
        <dbReference type="ARBA" id="ARBA00022833"/>
    </source>
</evidence>
<feature type="binding site" evidence="6">
    <location>
        <position position="107"/>
    </location>
    <ligand>
        <name>Zn(2+)</name>
        <dbReference type="ChEBI" id="CHEBI:29105"/>
        <label>2</label>
    </ligand>
</feature>
<evidence type="ECO:0000256" key="5">
    <source>
        <dbReference type="ARBA" id="ARBA00023027"/>
    </source>
</evidence>
<dbReference type="InterPro" id="IPR020843">
    <property type="entry name" value="ER"/>
</dbReference>
<feature type="site" description="Important for catalytic activity for the proton relay mechanism but does not participate directly in the coordination of zinc atom" evidence="6">
    <location>
        <position position="148"/>
    </location>
</feature>
<comment type="cofactor">
    <cofactor evidence="6">
        <name>Zn(2+)</name>
        <dbReference type="ChEBI" id="CHEBI:29105"/>
    </cofactor>
    <text evidence="6">Binds 2 Zn(2+) ions per subunit.</text>
</comment>
<feature type="binding site" evidence="6">
    <location>
        <begin position="286"/>
        <end position="287"/>
    </location>
    <ligand>
        <name>NAD(+)</name>
        <dbReference type="ChEBI" id="CHEBI:57540"/>
    </ligand>
</feature>
<dbReference type="InterPro" id="IPR004627">
    <property type="entry name" value="L-Threonine_3-DHase"/>
</dbReference>
<dbReference type="InterPro" id="IPR050129">
    <property type="entry name" value="Zn_alcohol_dh"/>
</dbReference>
<keyword evidence="5 6" id="KW-0520">NAD</keyword>
<comment type="function">
    <text evidence="6">Catalyzes the NAD(+)-dependent oxidation of L-threonine to 2-amino-3-ketobutyrate.</text>
</comment>
<dbReference type="Pfam" id="PF08240">
    <property type="entry name" value="ADH_N"/>
    <property type="match status" value="1"/>
</dbReference>
<dbReference type="HAMAP" id="MF_00627">
    <property type="entry name" value="Thr_dehydrog"/>
    <property type="match status" value="1"/>
</dbReference>
<feature type="active site" description="Charge relay system" evidence="6">
    <location>
        <position position="43"/>
    </location>
</feature>
<reference evidence="9 10" key="1">
    <citation type="submission" date="2020-07" db="EMBL/GenBank/DDBJ databases">
        <title>Roseicoccus Jingziensis gen. nov., sp. nov., isolated from coastal seawater.</title>
        <authorList>
            <person name="Feng X."/>
        </authorList>
    </citation>
    <scope>NUCLEOTIDE SEQUENCE [LARGE SCALE GENOMIC DNA]</scope>
    <source>
        <strain evidence="9 10">N1E253</strain>
    </source>
</reference>
<dbReference type="EC" id="1.1.1.103" evidence="6 7"/>
<comment type="subcellular location">
    <subcellularLocation>
        <location evidence="6">Cytoplasm</location>
    </subcellularLocation>
</comment>
<sequence length="342" mass="37305">MKALVKSKSEVGLWLEDVPEPEVGPMDVLIKINKTSICGTDVHIWNWDKWAQKTIPVPMTVGHEYSGTIAAVGSGVTDFKIGERVSGEGHIVCGHCRNCLAGRRHLCPNTQGVGVNRTGAFAEYLSIPARNAYKVDESIPEDIISTFDPLGNAVHTALSWDMVAEDVLITGAGPIGCMAAAIAKFAGAGHVVVTDVNPYRLNLAKELGATRVVDVSKESLDEVKKELDMKEGFDVCLEMSGHPSGLNDILTHSSNGAKVSLLGIFPDNVAIDWDKVIFKGLILKGIYGREMFETWYKMTSMIRAGLDIAPVITHRYHYTEFEQGFQTMLSGQSGKVVLDWDQ</sequence>
<dbReference type="Pfam" id="PF00107">
    <property type="entry name" value="ADH_zinc_N"/>
    <property type="match status" value="1"/>
</dbReference>
<keyword evidence="4 6" id="KW-0560">Oxidoreductase</keyword>
<dbReference type="InterPro" id="IPR013154">
    <property type="entry name" value="ADH-like_N"/>
</dbReference>
<feature type="active site" description="Charge relay system" evidence="6">
    <location>
        <position position="40"/>
    </location>
</feature>
<dbReference type="Gene3D" id="3.40.50.720">
    <property type="entry name" value="NAD(P)-binding Rossmann-like Domain"/>
    <property type="match status" value="1"/>
</dbReference>
<evidence type="ECO:0000256" key="6">
    <source>
        <dbReference type="HAMAP-Rule" id="MF_00627"/>
    </source>
</evidence>
<dbReference type="SUPFAM" id="SSF50129">
    <property type="entry name" value="GroES-like"/>
    <property type="match status" value="1"/>
</dbReference>
<feature type="binding site" evidence="6">
    <location>
        <position position="64"/>
    </location>
    <ligand>
        <name>Zn(2+)</name>
        <dbReference type="ChEBI" id="CHEBI:29105"/>
        <label>1</label>
        <note>catalytic</note>
    </ligand>
</feature>
<dbReference type="PANTHER" id="PTHR43401:SF2">
    <property type="entry name" value="L-THREONINE 3-DEHYDROGENASE"/>
    <property type="match status" value="1"/>
</dbReference>
<feature type="binding site" evidence="6">
    <location>
        <position position="200"/>
    </location>
    <ligand>
        <name>NAD(+)</name>
        <dbReference type="ChEBI" id="CHEBI:57540"/>
    </ligand>
</feature>
<accession>A0A851GAG6</accession>
<feature type="binding site" evidence="6">
    <location>
        <position position="195"/>
    </location>
    <ligand>
        <name>NAD(+)</name>
        <dbReference type="ChEBI" id="CHEBI:57540"/>
    </ligand>
</feature>
<evidence type="ECO:0000256" key="1">
    <source>
        <dbReference type="ARBA" id="ARBA00022490"/>
    </source>
</evidence>
<dbReference type="PROSITE" id="PS00059">
    <property type="entry name" value="ADH_ZINC"/>
    <property type="match status" value="1"/>
</dbReference>
<feature type="binding site" evidence="6">
    <location>
        <position position="38"/>
    </location>
    <ligand>
        <name>Zn(2+)</name>
        <dbReference type="ChEBI" id="CHEBI:29105"/>
        <label>1</label>
        <note>catalytic</note>
    </ligand>
</feature>
<comment type="subunit">
    <text evidence="6">Homotetramer.</text>
</comment>
<comment type="catalytic activity">
    <reaction evidence="6">
        <text>L-threonine + NAD(+) = (2S)-2-amino-3-oxobutanoate + NADH + H(+)</text>
        <dbReference type="Rhea" id="RHEA:13161"/>
        <dbReference type="ChEBI" id="CHEBI:15378"/>
        <dbReference type="ChEBI" id="CHEBI:57540"/>
        <dbReference type="ChEBI" id="CHEBI:57926"/>
        <dbReference type="ChEBI" id="CHEBI:57945"/>
        <dbReference type="ChEBI" id="CHEBI:78948"/>
        <dbReference type="EC" id="1.1.1.103"/>
    </reaction>
</comment>
<dbReference type="EMBL" id="JACBAZ010000001">
    <property type="protein sequence ID" value="NWK54613.1"/>
    <property type="molecule type" value="Genomic_DNA"/>
</dbReference>